<protein>
    <submittedName>
        <fullName evidence="3">Uncharacterized protein LOC106173713</fullName>
    </submittedName>
</protein>
<evidence type="ECO:0000313" key="2">
    <source>
        <dbReference type="Proteomes" id="UP000085678"/>
    </source>
</evidence>
<dbReference type="Pfam" id="PF03417">
    <property type="entry name" value="AAT"/>
    <property type="match status" value="1"/>
</dbReference>
<keyword evidence="2" id="KW-1185">Reference proteome</keyword>
<dbReference type="Proteomes" id="UP000085678">
    <property type="component" value="Unplaced"/>
</dbReference>
<dbReference type="STRING" id="7574.A0A1S3JKE5"/>
<reference evidence="3" key="1">
    <citation type="submission" date="2025-08" db="UniProtKB">
        <authorList>
            <consortium name="RefSeq"/>
        </authorList>
    </citation>
    <scope>IDENTIFICATION</scope>
    <source>
        <tissue evidence="3">Gonads</tissue>
    </source>
</reference>
<dbReference type="Gene3D" id="3.60.60.10">
    <property type="entry name" value="Penicillin V Acylase, Chain A"/>
    <property type="match status" value="1"/>
</dbReference>
<dbReference type="InterPro" id="IPR005079">
    <property type="entry name" value="Peptidase_C45_hydrolase"/>
</dbReference>
<accession>A0A1S3JKE5</accession>
<dbReference type="AlphaFoldDB" id="A0A1S3JKE5"/>
<proteinExistence type="predicted"/>
<organism evidence="2 3">
    <name type="scientific">Lingula anatina</name>
    <name type="common">Brachiopod</name>
    <name type="synonym">Lingula unguis</name>
    <dbReference type="NCBI Taxonomy" id="7574"/>
    <lineage>
        <taxon>Eukaryota</taxon>
        <taxon>Metazoa</taxon>
        <taxon>Spiralia</taxon>
        <taxon>Lophotrochozoa</taxon>
        <taxon>Brachiopoda</taxon>
        <taxon>Linguliformea</taxon>
        <taxon>Lingulata</taxon>
        <taxon>Lingulida</taxon>
        <taxon>Linguloidea</taxon>
        <taxon>Lingulidae</taxon>
        <taxon>Lingula</taxon>
    </lineage>
</organism>
<feature type="domain" description="Peptidase C45 hydrolase" evidence="1">
    <location>
        <begin position="1"/>
        <end position="240"/>
    </location>
</feature>
<evidence type="ECO:0000259" key="1">
    <source>
        <dbReference type="Pfam" id="PF03417"/>
    </source>
</evidence>
<dbReference type="InParanoid" id="A0A1S3JKE5"/>
<evidence type="ECO:0000313" key="3">
    <source>
        <dbReference type="RefSeq" id="XP_013410379.1"/>
    </source>
</evidence>
<dbReference type="GeneID" id="106173713"/>
<dbReference type="PANTHER" id="PTHR34180">
    <property type="entry name" value="PEPTIDASE C45"/>
    <property type="match status" value="1"/>
</dbReference>
<dbReference type="OrthoDB" id="189997at2759"/>
<dbReference type="RefSeq" id="XP_013410379.1">
    <property type="nucleotide sequence ID" value="XM_013554925.2"/>
</dbReference>
<gene>
    <name evidence="3" type="primary">LOC106173713</name>
</gene>
<name>A0A1S3JKE5_LINAN</name>
<dbReference type="PANTHER" id="PTHR34180:SF1">
    <property type="entry name" value="BETA-ALANYL-DOPAMINE_CARCININE HYDROLASE"/>
    <property type="match status" value="1"/>
</dbReference>
<sequence length="256" mass="28859">MAHSEDANPVMQNFCYILQVTIVSEKSGDEVENFTAFAYPGCLPGNAFGFNVHGLVFTANYVPQVWVSDNAIPRRVYNRALLGVRSETELWALFNQNPGIGSGFNFNITWLPPCTEEQEKPIRMFSVELASSENGACIAEKTISSGFNFHFNVYQDLKVPNYPCRSSERRQKRVEELLHHRDVTTKEKNLSAVCDIMSDVTDKDFPLFRDGREPDYLATMAVAIIDLDEETVDVYVDQPNSTKPIVTFSLRAGQNL</sequence>
<dbReference type="OMA" id="YPCRSSE"/>
<dbReference type="FunCoup" id="A0A1S3JKE5">
    <property type="interactions" value="222"/>
</dbReference>
<dbReference type="InterPro" id="IPR047801">
    <property type="entry name" value="Peptidase_C45"/>
</dbReference>
<dbReference type="KEGG" id="lak:106173713"/>